<dbReference type="Gene3D" id="1.10.10.10">
    <property type="entry name" value="Winged helix-like DNA-binding domain superfamily/Winged helix DNA-binding domain"/>
    <property type="match status" value="1"/>
</dbReference>
<proteinExistence type="inferred from homology"/>
<dbReference type="KEGG" id="rtu:PR017_28065"/>
<dbReference type="PROSITE" id="PS50931">
    <property type="entry name" value="HTH_LYSR"/>
    <property type="match status" value="1"/>
</dbReference>
<dbReference type="Pfam" id="PF00126">
    <property type="entry name" value="HTH_1"/>
    <property type="match status" value="1"/>
</dbReference>
<evidence type="ECO:0000256" key="1">
    <source>
        <dbReference type="ARBA" id="ARBA00009437"/>
    </source>
</evidence>
<dbReference type="GO" id="GO:0003700">
    <property type="term" value="F:DNA-binding transcription factor activity"/>
    <property type="evidence" value="ECO:0007669"/>
    <property type="project" value="InterPro"/>
</dbReference>
<organism evidence="6 7">
    <name type="scientific">Rhizobium tumorigenes</name>
    <dbReference type="NCBI Taxonomy" id="2041385"/>
    <lineage>
        <taxon>Bacteria</taxon>
        <taxon>Pseudomonadati</taxon>
        <taxon>Pseudomonadota</taxon>
        <taxon>Alphaproteobacteria</taxon>
        <taxon>Hyphomicrobiales</taxon>
        <taxon>Rhizobiaceae</taxon>
        <taxon>Rhizobium/Agrobacterium group</taxon>
        <taxon>Rhizobium</taxon>
    </lineage>
</organism>
<dbReference type="GO" id="GO:0000976">
    <property type="term" value="F:transcription cis-regulatory region binding"/>
    <property type="evidence" value="ECO:0007669"/>
    <property type="project" value="TreeGrafter"/>
</dbReference>
<keyword evidence="4" id="KW-0804">Transcription</keyword>
<evidence type="ECO:0000259" key="5">
    <source>
        <dbReference type="PROSITE" id="PS50931"/>
    </source>
</evidence>
<dbReference type="InterPro" id="IPR036390">
    <property type="entry name" value="WH_DNA-bd_sf"/>
</dbReference>
<dbReference type="Proteomes" id="UP000249499">
    <property type="component" value="Plasmid unnamed3"/>
</dbReference>
<dbReference type="InterPro" id="IPR036388">
    <property type="entry name" value="WH-like_DNA-bd_sf"/>
</dbReference>
<dbReference type="PANTHER" id="PTHR30126">
    <property type="entry name" value="HTH-TYPE TRANSCRIPTIONAL REGULATOR"/>
    <property type="match status" value="1"/>
</dbReference>
<dbReference type="InterPro" id="IPR005119">
    <property type="entry name" value="LysR_subst-bd"/>
</dbReference>
<evidence type="ECO:0000256" key="3">
    <source>
        <dbReference type="ARBA" id="ARBA00023125"/>
    </source>
</evidence>
<dbReference type="InterPro" id="IPR000847">
    <property type="entry name" value="LysR_HTH_N"/>
</dbReference>
<dbReference type="PANTHER" id="PTHR30126:SF91">
    <property type="entry name" value="LYSR FAMILY TRANSCRIPTIONAL REGULATOR"/>
    <property type="match status" value="1"/>
</dbReference>
<accession>A0AAF1KTS5</accession>
<evidence type="ECO:0000313" key="6">
    <source>
        <dbReference type="EMBL" id="WFR99248.1"/>
    </source>
</evidence>
<keyword evidence="7" id="KW-1185">Reference proteome</keyword>
<evidence type="ECO:0000313" key="7">
    <source>
        <dbReference type="Proteomes" id="UP000249499"/>
    </source>
</evidence>
<dbReference type="AlphaFoldDB" id="A0AAF1KTS5"/>
<feature type="domain" description="HTH lysR-type" evidence="5">
    <location>
        <begin position="15"/>
        <end position="70"/>
    </location>
</feature>
<comment type="similarity">
    <text evidence="1">Belongs to the LysR transcriptional regulatory family.</text>
</comment>
<dbReference type="Gene3D" id="3.40.190.290">
    <property type="match status" value="1"/>
</dbReference>
<dbReference type="EMBL" id="CP117260">
    <property type="protein sequence ID" value="WFR99248.1"/>
    <property type="molecule type" value="Genomic_DNA"/>
</dbReference>
<dbReference type="RefSeq" id="WP_111221684.1">
    <property type="nucleotide sequence ID" value="NZ_CP117260.1"/>
</dbReference>
<gene>
    <name evidence="6" type="ORF">PR017_28065</name>
</gene>
<protein>
    <submittedName>
        <fullName evidence="6">LysR family transcriptional regulator</fullName>
    </submittedName>
</protein>
<dbReference type="SUPFAM" id="SSF46785">
    <property type="entry name" value="Winged helix' DNA-binding domain"/>
    <property type="match status" value="1"/>
</dbReference>
<reference evidence="7" key="2">
    <citation type="journal article" date="2023" name="MicrobiologyOpen">
        <title>Genomics of the tumorigenes clade of the family Rhizobiaceae and description of Rhizobium rhododendri sp. nov.</title>
        <authorList>
            <person name="Kuzmanovic N."/>
            <person name="diCenzo G.C."/>
            <person name="Bunk B."/>
            <person name="Sproeer C."/>
            <person name="Fruehling A."/>
            <person name="Neumann-Schaal M."/>
            <person name="Overmann J."/>
            <person name="Smalla K."/>
        </authorList>
    </citation>
    <scope>NUCLEOTIDE SEQUENCE [LARGE SCALE GENOMIC DNA]</scope>
    <source>
        <strain evidence="7">1078</strain>
        <plasmid evidence="7">unnamed3</plasmid>
    </source>
</reference>
<dbReference type="SUPFAM" id="SSF53850">
    <property type="entry name" value="Periplasmic binding protein-like II"/>
    <property type="match status" value="1"/>
</dbReference>
<keyword evidence="2" id="KW-0805">Transcription regulation</keyword>
<sequence>MRRSDNLNSMNAASFDQFAVFVAIVDEGSFAAAAKSMNRAHSAITYAIQKLEDQTGARLFDRSAYRPLLTEAGIALLPRARRILDVVAEYHLVATGLAKGVETEVRLVIDPFIPMDLVTTTLKAFHETFPTLQVRLMVEPVETSVRAITDGWADVAITVDYFPLTNQLERSACGLIELVAVAAPAHPLARIAGPIEPEVLRDHLQLILAARPSVSTKQDHGIIAVNRWYTTELETKHAMLLVGLGWGSMPRSRVEADIAAGTLVELHPTQWDGLDSMPRFPFVVARRKGTALGTAGRWLVERLSEK</sequence>
<evidence type="ECO:0000256" key="4">
    <source>
        <dbReference type="ARBA" id="ARBA00023163"/>
    </source>
</evidence>
<geneLocation type="plasmid" evidence="6 7">
    <name>unnamed3</name>
</geneLocation>
<keyword evidence="3" id="KW-0238">DNA-binding</keyword>
<keyword evidence="6" id="KW-0614">Plasmid</keyword>
<reference evidence="6 7" key="1">
    <citation type="journal article" date="2018" name="Sci. Rep.">
        <title>Rhizobium tumorigenes sp. nov., a novel plant tumorigenic bacterium isolated from cane gall tumors on thornless blackberry.</title>
        <authorList>
            <person name="Kuzmanovi N."/>
            <person name="Smalla K."/>
            <person name="Gronow S."/>
            <person name="PuBawska J."/>
        </authorList>
    </citation>
    <scope>NUCLEOTIDE SEQUENCE [LARGE SCALE GENOMIC DNA]</scope>
    <source>
        <strain evidence="6 7">1078</strain>
    </source>
</reference>
<name>A0AAF1KTS5_9HYPH</name>
<dbReference type="Pfam" id="PF03466">
    <property type="entry name" value="LysR_substrate"/>
    <property type="match status" value="1"/>
</dbReference>
<evidence type="ECO:0000256" key="2">
    <source>
        <dbReference type="ARBA" id="ARBA00023015"/>
    </source>
</evidence>